<dbReference type="PROSITE" id="PS50943">
    <property type="entry name" value="HTH_CROC1"/>
    <property type="match status" value="1"/>
</dbReference>
<proteinExistence type="predicted"/>
<evidence type="ECO:0000313" key="9">
    <source>
        <dbReference type="Proteomes" id="UP000028067"/>
    </source>
</evidence>
<dbReference type="Gene3D" id="1.10.260.40">
    <property type="entry name" value="lambda repressor-like DNA-binding domains"/>
    <property type="match status" value="1"/>
</dbReference>
<dbReference type="RefSeq" id="WP_000284651.1">
    <property type="nucleotide sequence ID" value="NZ_CP046335.1"/>
</dbReference>
<feature type="domain" description="HTH cro/C1-type" evidence="4">
    <location>
        <begin position="7"/>
        <end position="61"/>
    </location>
</feature>
<dbReference type="OrthoDB" id="2475196at2"/>
<accession>A0A081QD41</accession>
<dbReference type="GO" id="GO:0003677">
    <property type="term" value="F:DNA binding"/>
    <property type="evidence" value="ECO:0007669"/>
    <property type="project" value="UniProtKB-KW"/>
</dbReference>
<dbReference type="Pfam" id="PF00717">
    <property type="entry name" value="Peptidase_S24"/>
    <property type="match status" value="1"/>
</dbReference>
<evidence type="ECO:0000259" key="4">
    <source>
        <dbReference type="PROSITE" id="PS50943"/>
    </source>
</evidence>
<reference evidence="5 9" key="1">
    <citation type="submission" date="2014-05" db="EMBL/GenBank/DDBJ databases">
        <authorList>
            <person name="Daugherty S.C."/>
            <person name="Tallon L.J."/>
            <person name="Sadzewicz L."/>
            <person name="Kilian M."/>
            <person name="Tettelin H."/>
        </authorList>
    </citation>
    <scope>NUCLEOTIDE SEQUENCE [LARGE SCALE GENOMIC DNA]</scope>
    <source>
        <strain evidence="5 9">SK271</strain>
    </source>
</reference>
<sequence>MYQPDKLKQKREELGLEQQELAELIGVSKQAYFKWEKGLSKPTKVNIAKLEKVLKIPEGYLSEDEISSLYKQLTEPNQEKAITYVRDLLSSQKIVSISEKRSEYHVYEKLSAGIGASVYGDLDYDVVYYNEELPHDFASWVDRNSMEPTYQNGEVALIIETGFDYDGAVYAVVWDSQTYIKKVYREEEGLRLVSIDKGYPDKFAPFDENPRVVGKIVGHFMPLED</sequence>
<dbReference type="Proteomes" id="UP000255482">
    <property type="component" value="Unassembled WGS sequence"/>
</dbReference>
<keyword evidence="2 6" id="KW-0238">DNA-binding</keyword>
<dbReference type="Proteomes" id="UP000033415">
    <property type="component" value="Unassembled WGS sequence"/>
</dbReference>
<protein>
    <submittedName>
        <fullName evidence="6">DNA-binding protein</fullName>
    </submittedName>
    <submittedName>
        <fullName evidence="5">Helix-turn-helix family protein</fullName>
    </submittedName>
    <submittedName>
        <fullName evidence="8">Pleiotropic regulator of exopolysaccharide synthesis, competence and biofilm formation Ftr, XRE family</fullName>
    </submittedName>
</protein>
<organism evidence="6 10">
    <name type="scientific">Streptococcus mitis</name>
    <dbReference type="NCBI Taxonomy" id="28037"/>
    <lineage>
        <taxon>Bacteria</taxon>
        <taxon>Bacillati</taxon>
        <taxon>Bacillota</taxon>
        <taxon>Bacilli</taxon>
        <taxon>Lactobacillales</taxon>
        <taxon>Streptococcaceae</taxon>
        <taxon>Streptococcus</taxon>
        <taxon>Streptococcus mitis group</taxon>
    </lineage>
</organism>
<evidence type="ECO:0000313" key="8">
    <source>
        <dbReference type="EMBL" id="SUN74524.1"/>
    </source>
</evidence>
<dbReference type="CDD" id="cd06529">
    <property type="entry name" value="S24_LexA-like"/>
    <property type="match status" value="1"/>
</dbReference>
<evidence type="ECO:0000256" key="1">
    <source>
        <dbReference type="ARBA" id="ARBA00023015"/>
    </source>
</evidence>
<dbReference type="Pfam" id="PF01381">
    <property type="entry name" value="HTH_3"/>
    <property type="match status" value="1"/>
</dbReference>
<evidence type="ECO:0000313" key="7">
    <source>
        <dbReference type="EMBL" id="KJQ75755.1"/>
    </source>
</evidence>
<dbReference type="InterPro" id="IPR036286">
    <property type="entry name" value="LexA/Signal_pep-like_sf"/>
</dbReference>
<evidence type="ECO:0000256" key="2">
    <source>
        <dbReference type="ARBA" id="ARBA00023125"/>
    </source>
</evidence>
<dbReference type="InterPro" id="IPR039418">
    <property type="entry name" value="LexA-like"/>
</dbReference>
<dbReference type="SUPFAM" id="SSF51306">
    <property type="entry name" value="LexA/Signal peptidase"/>
    <property type="match status" value="1"/>
</dbReference>
<dbReference type="EMBL" id="JPGW01000013">
    <property type="protein sequence ID" value="KER07529.1"/>
    <property type="molecule type" value="Genomic_DNA"/>
</dbReference>
<name>A0A081QD41_STRMT</name>
<keyword evidence="1" id="KW-0805">Transcription regulation</keyword>
<reference evidence="10 11" key="2">
    <citation type="submission" date="2015-02" db="EMBL/GenBank/DDBJ databases">
        <title>Evolution of amylase-binding proteins of oral streptococcal species.</title>
        <authorList>
            <person name="Haase E.M."/>
        </authorList>
    </citation>
    <scope>NUCLEOTIDE SEQUENCE [LARGE SCALE GENOMIC DNA]</scope>
    <source>
        <strain evidence="6 10">SK137</strain>
        <strain evidence="7 11">SK145</strain>
    </source>
</reference>
<dbReference type="SUPFAM" id="SSF47413">
    <property type="entry name" value="lambda repressor-like DNA-binding domains"/>
    <property type="match status" value="1"/>
</dbReference>
<dbReference type="AlphaFoldDB" id="A0A081QD41"/>
<dbReference type="InterPro" id="IPR015927">
    <property type="entry name" value="Peptidase_S24_S26A/B/C"/>
</dbReference>
<dbReference type="InterPro" id="IPR001387">
    <property type="entry name" value="Cro/C1-type_HTH"/>
</dbReference>
<dbReference type="Proteomes" id="UP000028067">
    <property type="component" value="Unassembled WGS sequence"/>
</dbReference>
<dbReference type="PATRIC" id="fig|28037.100.peg.299"/>
<gene>
    <name evidence="8" type="ORF">NCTC12261_00488</name>
    <name evidence="5" type="ORF">SK271_1595</name>
    <name evidence="6" type="ORF">TZ91_01590</name>
    <name evidence="7" type="ORF">TZ93_00223</name>
</gene>
<dbReference type="PANTHER" id="PTHR40661">
    <property type="match status" value="1"/>
</dbReference>
<dbReference type="EMBL" id="UHFS01000002">
    <property type="protein sequence ID" value="SUN74524.1"/>
    <property type="molecule type" value="Genomic_DNA"/>
</dbReference>
<dbReference type="EMBL" id="JYGQ01000004">
    <property type="protein sequence ID" value="KJQ69752.1"/>
    <property type="molecule type" value="Genomic_DNA"/>
</dbReference>
<keyword evidence="3" id="KW-0804">Transcription</keyword>
<evidence type="ECO:0000313" key="5">
    <source>
        <dbReference type="EMBL" id="KER07529.1"/>
    </source>
</evidence>
<evidence type="ECO:0000256" key="3">
    <source>
        <dbReference type="ARBA" id="ARBA00023163"/>
    </source>
</evidence>
<evidence type="ECO:0000313" key="6">
    <source>
        <dbReference type="EMBL" id="KJQ69752.1"/>
    </source>
</evidence>
<evidence type="ECO:0000313" key="11">
    <source>
        <dbReference type="Proteomes" id="UP000033590"/>
    </source>
</evidence>
<dbReference type="PANTHER" id="PTHR40661:SF1">
    <property type="entry name" value="HTH CRO_C1-TYPE DOMAIN-CONTAINING PROTEIN"/>
    <property type="match status" value="1"/>
</dbReference>
<dbReference type="SMART" id="SM00530">
    <property type="entry name" value="HTH_XRE"/>
    <property type="match status" value="1"/>
</dbReference>
<reference evidence="8 12" key="3">
    <citation type="submission" date="2018-06" db="EMBL/GenBank/DDBJ databases">
        <authorList>
            <consortium name="Pathogen Informatics"/>
            <person name="Doyle S."/>
        </authorList>
    </citation>
    <scope>NUCLEOTIDE SEQUENCE [LARGE SCALE GENOMIC DNA]</scope>
    <source>
        <strain evidence="8 12">NCTC12261</strain>
    </source>
</reference>
<evidence type="ECO:0000313" key="12">
    <source>
        <dbReference type="Proteomes" id="UP000255482"/>
    </source>
</evidence>
<comment type="caution">
    <text evidence="6">The sequence shown here is derived from an EMBL/GenBank/DDBJ whole genome shotgun (WGS) entry which is preliminary data.</text>
</comment>
<evidence type="ECO:0000313" key="10">
    <source>
        <dbReference type="Proteomes" id="UP000033415"/>
    </source>
</evidence>
<dbReference type="Gene3D" id="2.10.109.10">
    <property type="entry name" value="Umud Fragment, subunit A"/>
    <property type="match status" value="1"/>
</dbReference>
<dbReference type="InterPro" id="IPR010982">
    <property type="entry name" value="Lambda_DNA-bd_dom_sf"/>
</dbReference>
<dbReference type="Proteomes" id="UP000033590">
    <property type="component" value="Unassembled WGS sequence"/>
</dbReference>
<dbReference type="CDD" id="cd00093">
    <property type="entry name" value="HTH_XRE"/>
    <property type="match status" value="1"/>
</dbReference>
<dbReference type="EMBL" id="JYGS01000001">
    <property type="protein sequence ID" value="KJQ75755.1"/>
    <property type="molecule type" value="Genomic_DNA"/>
</dbReference>